<sequence>MKYVKGEIVEQFGSLYLIENVYQLSDEYMKKHDLYHKNRVTLIKISGINGMDRLDFAITQ</sequence>
<reference evidence="1 2" key="2">
    <citation type="journal article" date="2016" name="Genome Announc.">
        <title>Complete Genome Sequences of Two Interactive Moderate Thermophiles, Paenibacillus napthalenovorans 32O-Y and Paenibacillus sp. 32O-W.</title>
        <authorList>
            <person name="Butler R.R.III."/>
            <person name="Wang J."/>
            <person name="Stark B.C."/>
            <person name="Pombert J.F."/>
        </authorList>
    </citation>
    <scope>NUCLEOTIDE SEQUENCE [LARGE SCALE GENOMIC DNA]</scope>
    <source>
        <strain evidence="1 2">32O-Y</strain>
    </source>
</reference>
<dbReference type="OrthoDB" id="3035754at2"/>
<dbReference type="KEGG" id="pnp:IJ22_18920"/>
<gene>
    <name evidence="1" type="ORF">IJ22_18920</name>
</gene>
<dbReference type="Proteomes" id="UP000061660">
    <property type="component" value="Chromosome"/>
</dbReference>
<accession>A0A0U2WA75</accession>
<reference evidence="2" key="1">
    <citation type="submission" date="2015-12" db="EMBL/GenBank/DDBJ databases">
        <title>Complete genome sequences of two moderately thermophilic Paenibacillus species.</title>
        <authorList>
            <person name="Butler R.III."/>
            <person name="Wang J."/>
            <person name="Stark B.C."/>
            <person name="Pombert J.-F."/>
        </authorList>
    </citation>
    <scope>NUCLEOTIDE SEQUENCE [LARGE SCALE GENOMIC DNA]</scope>
    <source>
        <strain evidence="2">32O-Y</strain>
    </source>
</reference>
<organism evidence="1 2">
    <name type="scientific">Paenibacillus naphthalenovorans</name>
    <dbReference type="NCBI Taxonomy" id="162209"/>
    <lineage>
        <taxon>Bacteria</taxon>
        <taxon>Bacillati</taxon>
        <taxon>Bacillota</taxon>
        <taxon>Bacilli</taxon>
        <taxon>Bacillales</taxon>
        <taxon>Paenibacillaceae</taxon>
        <taxon>Paenibacillus</taxon>
    </lineage>
</organism>
<dbReference type="AlphaFoldDB" id="A0A0U2WA75"/>
<dbReference type="RefSeq" id="WP_062408576.1">
    <property type="nucleotide sequence ID" value="NZ_CP013652.1"/>
</dbReference>
<evidence type="ECO:0000313" key="2">
    <source>
        <dbReference type="Proteomes" id="UP000061660"/>
    </source>
</evidence>
<dbReference type="STRING" id="162209.IJ22_18920"/>
<dbReference type="EMBL" id="CP013652">
    <property type="protein sequence ID" value="ALS22266.1"/>
    <property type="molecule type" value="Genomic_DNA"/>
</dbReference>
<dbReference type="PATRIC" id="fig|162209.4.peg.2004"/>
<proteinExistence type="predicted"/>
<keyword evidence="2" id="KW-1185">Reference proteome</keyword>
<name>A0A0U2WA75_9BACL</name>
<protein>
    <submittedName>
        <fullName evidence="1">Uncharacterized protein</fullName>
    </submittedName>
</protein>
<evidence type="ECO:0000313" key="1">
    <source>
        <dbReference type="EMBL" id="ALS22266.1"/>
    </source>
</evidence>